<name>A0A0F9AEY3_9ZZZZ</name>
<dbReference type="AlphaFoldDB" id="A0A0F9AEY3"/>
<gene>
    <name evidence="1" type="ORF">LCGC14_2580590</name>
</gene>
<proteinExistence type="predicted"/>
<evidence type="ECO:0000313" key="1">
    <source>
        <dbReference type="EMBL" id="KKL07975.1"/>
    </source>
</evidence>
<sequence>MTNEWEKVELFGPNRDGEIVRFGVNDSTNVSKGQLMQLVDPRTVSSVVAYGAAVAGVAASEKVAGDGDTSIGCQTQGIFEVQCSSATDVGKDIGMAGVNNRVDVMTVVSGMIIGRALEDAGTDEVINVRLDL</sequence>
<organism evidence="1">
    <name type="scientific">marine sediment metagenome</name>
    <dbReference type="NCBI Taxonomy" id="412755"/>
    <lineage>
        <taxon>unclassified sequences</taxon>
        <taxon>metagenomes</taxon>
        <taxon>ecological metagenomes</taxon>
    </lineage>
</organism>
<dbReference type="EMBL" id="LAZR01043069">
    <property type="protein sequence ID" value="KKL07975.1"/>
    <property type="molecule type" value="Genomic_DNA"/>
</dbReference>
<protein>
    <submittedName>
        <fullName evidence="1">Uncharacterized protein</fullName>
    </submittedName>
</protein>
<reference evidence="1" key="1">
    <citation type="journal article" date="2015" name="Nature">
        <title>Complex archaea that bridge the gap between prokaryotes and eukaryotes.</title>
        <authorList>
            <person name="Spang A."/>
            <person name="Saw J.H."/>
            <person name="Jorgensen S.L."/>
            <person name="Zaremba-Niedzwiedzka K."/>
            <person name="Martijn J."/>
            <person name="Lind A.E."/>
            <person name="van Eijk R."/>
            <person name="Schleper C."/>
            <person name="Guy L."/>
            <person name="Ettema T.J."/>
        </authorList>
    </citation>
    <scope>NUCLEOTIDE SEQUENCE</scope>
</reference>
<accession>A0A0F9AEY3</accession>
<comment type="caution">
    <text evidence="1">The sequence shown here is derived from an EMBL/GenBank/DDBJ whole genome shotgun (WGS) entry which is preliminary data.</text>
</comment>